<dbReference type="Proteomes" id="UP000320176">
    <property type="component" value="Unassembled WGS sequence"/>
</dbReference>
<dbReference type="AlphaFoldDB" id="A0A5C6AGZ1"/>
<dbReference type="InterPro" id="IPR029063">
    <property type="entry name" value="SAM-dependent_MTases_sf"/>
</dbReference>
<evidence type="ECO:0000313" key="7">
    <source>
        <dbReference type="Proteomes" id="UP000320176"/>
    </source>
</evidence>
<accession>A0A5C6AGZ1</accession>
<dbReference type="GO" id="GO:0009007">
    <property type="term" value="F:site-specific DNA-methyltransferase (adenine-specific) activity"/>
    <property type="evidence" value="ECO:0007669"/>
    <property type="project" value="UniProtKB-EC"/>
</dbReference>
<comment type="caution">
    <text evidence="6">The sequence shown here is derived from an EMBL/GenBank/DDBJ whole genome shotgun (WGS) entry which is preliminary data.</text>
</comment>
<dbReference type="OrthoDB" id="249114at2"/>
<proteinExistence type="predicted"/>
<keyword evidence="2" id="KW-0489">Methyltransferase</keyword>
<organism evidence="6 7">
    <name type="scientific">Stieleria varia</name>
    <dbReference type="NCBI Taxonomy" id="2528005"/>
    <lineage>
        <taxon>Bacteria</taxon>
        <taxon>Pseudomonadati</taxon>
        <taxon>Planctomycetota</taxon>
        <taxon>Planctomycetia</taxon>
        <taxon>Pirellulales</taxon>
        <taxon>Pirellulaceae</taxon>
        <taxon>Stieleria</taxon>
    </lineage>
</organism>
<evidence type="ECO:0000256" key="2">
    <source>
        <dbReference type="ARBA" id="ARBA00022603"/>
    </source>
</evidence>
<evidence type="ECO:0000259" key="5">
    <source>
        <dbReference type="Pfam" id="PF20473"/>
    </source>
</evidence>
<reference evidence="6 7" key="1">
    <citation type="submission" date="2019-02" db="EMBL/GenBank/DDBJ databases">
        <title>Deep-cultivation of Planctomycetes and their phenomic and genomic characterization uncovers novel biology.</title>
        <authorList>
            <person name="Wiegand S."/>
            <person name="Jogler M."/>
            <person name="Boedeker C."/>
            <person name="Pinto D."/>
            <person name="Vollmers J."/>
            <person name="Rivas-Marin E."/>
            <person name="Kohn T."/>
            <person name="Peeters S.H."/>
            <person name="Heuer A."/>
            <person name="Rast P."/>
            <person name="Oberbeckmann S."/>
            <person name="Bunk B."/>
            <person name="Jeske O."/>
            <person name="Meyerdierks A."/>
            <person name="Storesund J.E."/>
            <person name="Kallscheuer N."/>
            <person name="Luecker S."/>
            <person name="Lage O.M."/>
            <person name="Pohl T."/>
            <person name="Merkel B.J."/>
            <person name="Hornburger P."/>
            <person name="Mueller R.-W."/>
            <person name="Bruemmer F."/>
            <person name="Labrenz M."/>
            <person name="Spormann A.M."/>
            <person name="Op Den Camp H."/>
            <person name="Overmann J."/>
            <person name="Amann R."/>
            <person name="Jetten M.S.M."/>
            <person name="Mascher T."/>
            <person name="Medema M.H."/>
            <person name="Devos D.P."/>
            <person name="Kaster A.-K."/>
            <person name="Ovreas L."/>
            <person name="Rohde M."/>
            <person name="Galperin M.Y."/>
            <person name="Jogler C."/>
        </authorList>
    </citation>
    <scope>NUCLEOTIDE SEQUENCE [LARGE SCALE GENOMIC DNA]</scope>
    <source>
        <strain evidence="6 7">Pla52n</strain>
    </source>
</reference>
<name>A0A5C6AGZ1_9BACT</name>
<keyword evidence="3" id="KW-0808">Transferase</keyword>
<evidence type="ECO:0000256" key="1">
    <source>
        <dbReference type="ARBA" id="ARBA00011900"/>
    </source>
</evidence>
<dbReference type="PRINTS" id="PR00507">
    <property type="entry name" value="N12N6MTFRASE"/>
</dbReference>
<comment type="catalytic activity">
    <reaction evidence="4">
        <text>a 2'-deoxyadenosine in DNA + S-adenosyl-L-methionine = an N(6)-methyl-2'-deoxyadenosine in DNA + S-adenosyl-L-homocysteine + H(+)</text>
        <dbReference type="Rhea" id="RHEA:15197"/>
        <dbReference type="Rhea" id="RHEA-COMP:12418"/>
        <dbReference type="Rhea" id="RHEA-COMP:12419"/>
        <dbReference type="ChEBI" id="CHEBI:15378"/>
        <dbReference type="ChEBI" id="CHEBI:57856"/>
        <dbReference type="ChEBI" id="CHEBI:59789"/>
        <dbReference type="ChEBI" id="CHEBI:90615"/>
        <dbReference type="ChEBI" id="CHEBI:90616"/>
        <dbReference type="EC" id="2.1.1.72"/>
    </reaction>
</comment>
<dbReference type="EMBL" id="SJPN01000006">
    <property type="protein sequence ID" value="TWT98568.1"/>
    <property type="molecule type" value="Genomic_DNA"/>
</dbReference>
<evidence type="ECO:0000313" key="6">
    <source>
        <dbReference type="EMBL" id="TWT98568.1"/>
    </source>
</evidence>
<evidence type="ECO:0000256" key="3">
    <source>
        <dbReference type="ARBA" id="ARBA00022679"/>
    </source>
</evidence>
<evidence type="ECO:0000256" key="4">
    <source>
        <dbReference type="ARBA" id="ARBA00047942"/>
    </source>
</evidence>
<dbReference type="EC" id="2.1.1.72" evidence="1"/>
<sequence>MASLSSELRRKLEKAVVEARKVAERGARQALESLTVHEAKRGDHVKTEEQIQLRNRLRAHGRFLGDRRDASGAQSIDRLVEECAYQHWHRILFARFLAENDCLWHPDLKALVSLEEVEELAHEEGTHQWELAGRFAQAALPAIFPADNPVLEVKLPPEVLSGLIELVEEPASESDKDGLGREVFLADDSLGWVYQYWQNDANERAKKSVEKINAATLPAVTQFFTEDYMVMFLLHNTLGAWHAGKLLAENPELANTAKDEHELRRAVALTEADGYEFEYLRFIRDPQGADGGSEDSDGAWRPMGGAFEGWPRTAAELKLLDPCCGSGHFLVAAFELLVRLRMREESLDLSSAIDSVLEDNLFGLELDKRCVQIAVFNVAMSAWRMDRYRGLPSMTIAHVGQSIGATREQWMKLLKKETTAEVDRFEGQTLPAEAQEGLGFFWGQLYDMFSKAATLGSLINPRRSLDSFLLSDEQTAYLYDLLETAVAADPNTEPESHELGLAAKGLATASKLLAQEYTLVLTNVPYLGRRKQCKPLRSHVSEFYDVGGVDLATTFGLRSLEFLQEGGAMAHVSPQNWLFLTTYSDFRVKLLKAKQWRFIARLGPKAFQTPMWDFNSQLVCICNMEPSEKHQIVGVDVAAAKKPDVKASMLIASESSPTLRVQQSCQIDNPDAAIVLDEQSKFPALAKYADAYQGSGLGDIKQYRLNFWEVQDYLSRWDLHASSPKKGTPFSGMHFICKRRFADGSLDESPLASIRGRKAWGNDGIAIAWLGTLPAGRYVGSFYDNSATVMVPKRPELLPAIYTYCTSDEFNRDVRKINQKVQVANATMVQVPFDLDRWTQAADARFPSGLPEPESDDPTQWLFHGWPSESTSPMQVAVARLLGYRWPAELDSEMRLSERARALVARCSELDSFIDDDGIVCIPSVRGEDAAADRLARLLSACDVVTNENLDDWLRDKFFKEHCETFDQCPFVWHIYDGRKQDGFHALVNYHKLAGPGGRKVLESLTYSYLGDWITRQKDEVKRELPAAEARLLAAEELFKRLEAILAGEPPYDLFVRWKPIHEQPIGFEPDINDGVRINIRPFMAMDLPGVPKDAGVFRVKPKIKWTKDRGKEPQHPIEEYPWLWSWDEQTVNFTGDVKFDGVRWSDCHYTNEFKQAARRAAKQETES</sequence>
<dbReference type="Pfam" id="PF20473">
    <property type="entry name" value="MmeI_Mtase"/>
    <property type="match status" value="1"/>
</dbReference>
<protein>
    <recommendedName>
        <fullName evidence="1">site-specific DNA-methyltransferase (adenine-specific)</fullName>
        <ecNumber evidence="1">2.1.1.72</ecNumber>
    </recommendedName>
</protein>
<dbReference type="Gene3D" id="3.40.50.150">
    <property type="entry name" value="Vaccinia Virus protein VP39"/>
    <property type="match status" value="1"/>
</dbReference>
<feature type="domain" description="MmeI-like DNA-methyltransferase" evidence="5">
    <location>
        <begin position="315"/>
        <end position="573"/>
    </location>
</feature>
<dbReference type="SUPFAM" id="SSF53335">
    <property type="entry name" value="S-adenosyl-L-methionine-dependent methyltransferases"/>
    <property type="match status" value="1"/>
</dbReference>
<gene>
    <name evidence="6" type="ORF">Pla52n_50840</name>
</gene>
<dbReference type="InterPro" id="IPR050953">
    <property type="entry name" value="N4_N6_ade-DNA_methylase"/>
</dbReference>
<dbReference type="PANTHER" id="PTHR33841:SF1">
    <property type="entry name" value="DNA METHYLTRANSFERASE A"/>
    <property type="match status" value="1"/>
</dbReference>
<dbReference type="GO" id="GO:0032259">
    <property type="term" value="P:methylation"/>
    <property type="evidence" value="ECO:0007669"/>
    <property type="project" value="UniProtKB-KW"/>
</dbReference>
<dbReference type="PANTHER" id="PTHR33841">
    <property type="entry name" value="DNA METHYLTRANSFERASE YEEA-RELATED"/>
    <property type="match status" value="1"/>
</dbReference>
<dbReference type="RefSeq" id="WP_146522117.1">
    <property type="nucleotide sequence ID" value="NZ_CP151726.1"/>
</dbReference>
<dbReference type="InterPro" id="IPR046816">
    <property type="entry name" value="MmeI_Mtase"/>
</dbReference>
<keyword evidence="7" id="KW-1185">Reference proteome</keyword>